<evidence type="ECO:0000256" key="2">
    <source>
        <dbReference type="ARBA" id="ARBA00022801"/>
    </source>
</evidence>
<evidence type="ECO:0000313" key="6">
    <source>
        <dbReference type="EMBL" id="WPB03867.1"/>
    </source>
</evidence>
<dbReference type="EMBL" id="LKMD01000108">
    <property type="protein sequence ID" value="PIA89571.1"/>
    <property type="molecule type" value="Genomic_DNA"/>
</dbReference>
<feature type="chain" id="PRO_5013868795" evidence="3">
    <location>
        <begin position="20"/>
        <end position="298"/>
    </location>
</feature>
<reference evidence="5 7" key="1">
    <citation type="submission" date="2015-10" db="EMBL/GenBank/DDBJ databases">
        <title>The cercosporin biosynthetic gene cluster was horizontally transferred to several fungal lineages and shown to be expanded in Cercospora beticola based on microsynteny with recipient genomes.</title>
        <authorList>
            <person name="De Jonge R."/>
            <person name="Ebert M.K."/>
            <person name="Suttle J.C."/>
            <person name="Jurick Ii W.M."/>
            <person name="Secor G.A."/>
            <person name="Thomma B.P."/>
            <person name="Van De Peer Y."/>
            <person name="Bolton M.D."/>
        </authorList>
    </citation>
    <scope>NUCLEOTIDE SEQUENCE [LARGE SCALE GENOMIC DNA]</scope>
    <source>
        <strain evidence="5 7">09-40</strain>
    </source>
</reference>
<dbReference type="EMBL" id="CP134188">
    <property type="protein sequence ID" value="WPB03867.1"/>
    <property type="molecule type" value="Genomic_DNA"/>
</dbReference>
<accession>A0A2G5HAM0</accession>
<dbReference type="SUPFAM" id="SSF53474">
    <property type="entry name" value="alpha/beta-Hydrolases"/>
    <property type="match status" value="1"/>
</dbReference>
<feature type="signal peptide" evidence="3">
    <location>
        <begin position="1"/>
        <end position="19"/>
    </location>
</feature>
<dbReference type="InterPro" id="IPR051299">
    <property type="entry name" value="AB_hydrolase_lip/est"/>
</dbReference>
<dbReference type="Pfam" id="PF01764">
    <property type="entry name" value="Lipase_3"/>
    <property type="match status" value="1"/>
</dbReference>
<evidence type="ECO:0000313" key="5">
    <source>
        <dbReference type="EMBL" id="PIA89571.1"/>
    </source>
</evidence>
<evidence type="ECO:0000313" key="7">
    <source>
        <dbReference type="Proteomes" id="UP000230605"/>
    </source>
</evidence>
<evidence type="ECO:0000259" key="4">
    <source>
        <dbReference type="Pfam" id="PF01764"/>
    </source>
</evidence>
<proteinExistence type="predicted"/>
<dbReference type="PANTHER" id="PTHR46640:SF1">
    <property type="entry name" value="FUNGAL LIPASE-LIKE DOMAIN-CONTAINING PROTEIN-RELATED"/>
    <property type="match status" value="1"/>
</dbReference>
<feature type="domain" description="Fungal lipase-type" evidence="4">
    <location>
        <begin position="93"/>
        <end position="233"/>
    </location>
</feature>
<dbReference type="Gene3D" id="3.40.50.1820">
    <property type="entry name" value="alpha/beta hydrolase"/>
    <property type="match status" value="1"/>
</dbReference>
<reference evidence="6 8" key="2">
    <citation type="submission" date="2023-09" db="EMBL/GenBank/DDBJ databases">
        <title>Complete-Gapless Cercospora beticola genome.</title>
        <authorList>
            <person name="Wyatt N.A."/>
            <person name="Spanner R.E."/>
            <person name="Bolton M.D."/>
        </authorList>
    </citation>
    <scope>NUCLEOTIDE SEQUENCE [LARGE SCALE GENOMIC DNA]</scope>
    <source>
        <strain evidence="6">Cb09-40</strain>
    </source>
</reference>
<organism evidence="5 7">
    <name type="scientific">Cercospora beticola</name>
    <name type="common">Sugarbeet leaf spot fungus</name>
    <dbReference type="NCBI Taxonomy" id="122368"/>
    <lineage>
        <taxon>Eukaryota</taxon>
        <taxon>Fungi</taxon>
        <taxon>Dikarya</taxon>
        <taxon>Ascomycota</taxon>
        <taxon>Pezizomycotina</taxon>
        <taxon>Dothideomycetes</taxon>
        <taxon>Dothideomycetidae</taxon>
        <taxon>Mycosphaerellales</taxon>
        <taxon>Mycosphaerellaceae</taxon>
        <taxon>Cercospora</taxon>
    </lineage>
</organism>
<evidence type="ECO:0000256" key="1">
    <source>
        <dbReference type="ARBA" id="ARBA00022729"/>
    </source>
</evidence>
<dbReference type="PANTHER" id="PTHR46640">
    <property type="entry name" value="TRIACYLGLYCEROL LIPASE, PUTATIVE (AFU_ORTHOLOGUE AFUA_6G06510)-RELATED"/>
    <property type="match status" value="1"/>
</dbReference>
<keyword evidence="1 3" id="KW-0732">Signal</keyword>
<dbReference type="CDD" id="cd00519">
    <property type="entry name" value="Lipase_3"/>
    <property type="match status" value="1"/>
</dbReference>
<keyword evidence="8" id="KW-1185">Reference proteome</keyword>
<dbReference type="GO" id="GO:0006629">
    <property type="term" value="P:lipid metabolic process"/>
    <property type="evidence" value="ECO:0007669"/>
    <property type="project" value="InterPro"/>
</dbReference>
<evidence type="ECO:0000313" key="8">
    <source>
        <dbReference type="Proteomes" id="UP001302367"/>
    </source>
</evidence>
<dbReference type="AlphaFoldDB" id="A0A2G5HAM0"/>
<dbReference type="GO" id="GO:0016787">
    <property type="term" value="F:hydrolase activity"/>
    <property type="evidence" value="ECO:0007669"/>
    <property type="project" value="UniProtKB-KW"/>
</dbReference>
<dbReference type="InterPro" id="IPR029058">
    <property type="entry name" value="AB_hydrolase_fold"/>
</dbReference>
<dbReference type="InterPro" id="IPR002921">
    <property type="entry name" value="Fungal_lipase-type"/>
</dbReference>
<name>A0A2G5HAM0_CERBT</name>
<sequence>MRFGTGLAALGLSIVAVNASPIVGNVLFPPTRPRTTVSQSLYDTLIFYGRYASTYTTAPCKNPPEGTVVQGFANADPTTEMTLFRDDARKQLIMAFPGTASLQDFVTDLSAQQVPATIAGVNCPECKVHQGVLKSWNAIQPEAQRVLDEALTAYPNYELFLVGHSLGGALTKFAYASLKSQGYDISAAYSYGEFRTGNQAWADYVDGLSGNTDDNQGPYYRVTHADDGVPQVLGPLQGYRHSRSEYWFQKGADGPATTFRCYGQEPSDCNNSQLGIGVAGINAAHIFYPGINVVGCGL</sequence>
<dbReference type="Proteomes" id="UP001302367">
    <property type="component" value="Chromosome 5"/>
</dbReference>
<evidence type="ECO:0000256" key="3">
    <source>
        <dbReference type="SAM" id="SignalP"/>
    </source>
</evidence>
<dbReference type="Proteomes" id="UP000230605">
    <property type="component" value="Chromosome 5"/>
</dbReference>
<gene>
    <name evidence="5" type="ORF">CB0940_07897</name>
    <name evidence="6" type="ORF">RHO25_008511</name>
</gene>
<keyword evidence="2" id="KW-0378">Hydrolase</keyword>
<protein>
    <submittedName>
        <fullName evidence="5">Putative feruloyl esterase A</fullName>
    </submittedName>
</protein>
<dbReference type="OrthoDB" id="426718at2759"/>